<reference evidence="2 3" key="1">
    <citation type="submission" date="2020-08" db="EMBL/GenBank/DDBJ databases">
        <title>A Genomic Blueprint of the Chicken Gut Microbiome.</title>
        <authorList>
            <person name="Gilroy R."/>
            <person name="Ravi A."/>
            <person name="Getino M."/>
            <person name="Pursley I."/>
            <person name="Horton D.L."/>
            <person name="Alikhan N.-F."/>
            <person name="Baker D."/>
            <person name="Gharbi K."/>
            <person name="Hall N."/>
            <person name="Watson M."/>
            <person name="Adriaenssens E.M."/>
            <person name="Foster-Nyarko E."/>
            <person name="Jarju S."/>
            <person name="Secka A."/>
            <person name="Antonio M."/>
            <person name="Oren A."/>
            <person name="Chaudhuri R."/>
            <person name="La Ragione R.M."/>
            <person name="Hildebrand F."/>
            <person name="Pallen M.J."/>
        </authorList>
    </citation>
    <scope>NUCLEOTIDE SEQUENCE [LARGE SCALE GENOMIC DNA]</scope>
    <source>
        <strain evidence="2 3">Sa1BUA8</strain>
    </source>
</reference>
<protein>
    <submittedName>
        <fullName evidence="2">Uncharacterized protein</fullName>
    </submittedName>
</protein>
<name>A0A9D5UC19_9CELL</name>
<proteinExistence type="predicted"/>
<evidence type="ECO:0000313" key="2">
    <source>
        <dbReference type="EMBL" id="MBE7702165.1"/>
    </source>
</evidence>
<accession>A0A9D5UC19</accession>
<evidence type="ECO:0000313" key="3">
    <source>
        <dbReference type="Proteomes" id="UP000822993"/>
    </source>
</evidence>
<sequence>MSDDTWGAEFFRIPDIAWQTQAPPDRHAIPARYIPDLATGDELTIGLPGKYFIDGQILARTDRSSTTLPGQGETHEALGIAAPFAYWLAKTFPRAGITMQWWPLAQAWAYRDAVAPGSDDDAPVASPAPPAPPGALSWLDGVRSSLTEPPMRRPRPAREAGALTGRTVRLQHEPGAWSWWIAVSEPVDIDGEITVRLMQPEHYWLTQVLYETDGRSQPVPLHRLFIYS</sequence>
<dbReference type="RefSeq" id="WP_193721372.1">
    <property type="nucleotide sequence ID" value="NZ_JACSPN010000035.1"/>
</dbReference>
<evidence type="ECO:0000256" key="1">
    <source>
        <dbReference type="SAM" id="MobiDB-lite"/>
    </source>
</evidence>
<keyword evidence="3" id="KW-1185">Reference proteome</keyword>
<comment type="caution">
    <text evidence="2">The sequence shown here is derived from an EMBL/GenBank/DDBJ whole genome shotgun (WGS) entry which is preliminary data.</text>
</comment>
<dbReference type="Proteomes" id="UP000822993">
    <property type="component" value="Unassembled WGS sequence"/>
</dbReference>
<feature type="region of interest" description="Disordered" evidence="1">
    <location>
        <begin position="116"/>
        <end position="135"/>
    </location>
</feature>
<gene>
    <name evidence="2" type="ORF">H9623_17890</name>
</gene>
<dbReference type="EMBL" id="JACSPN010000035">
    <property type="protein sequence ID" value="MBE7702165.1"/>
    <property type="molecule type" value="Genomic_DNA"/>
</dbReference>
<organism evidence="2 3">
    <name type="scientific">Oerskovia douganii</name>
    <dbReference type="NCBI Taxonomy" id="2762210"/>
    <lineage>
        <taxon>Bacteria</taxon>
        <taxon>Bacillati</taxon>
        <taxon>Actinomycetota</taxon>
        <taxon>Actinomycetes</taxon>
        <taxon>Micrococcales</taxon>
        <taxon>Cellulomonadaceae</taxon>
        <taxon>Oerskovia</taxon>
    </lineage>
</organism>
<dbReference type="AlphaFoldDB" id="A0A9D5UC19"/>